<dbReference type="EMBL" id="JAOPHQ010005132">
    <property type="protein sequence ID" value="KAK0136698.1"/>
    <property type="molecule type" value="Genomic_DNA"/>
</dbReference>
<reference evidence="1" key="1">
    <citation type="journal article" date="2023" name="Front. Mar. Sci.">
        <title>A new Merluccius polli reference genome to investigate the effects of global change in West African waters.</title>
        <authorList>
            <person name="Mateo J.L."/>
            <person name="Blanco-Fernandez C."/>
            <person name="Garcia-Vazquez E."/>
            <person name="Machado-Schiaffino G."/>
        </authorList>
    </citation>
    <scope>NUCLEOTIDE SEQUENCE</scope>
    <source>
        <strain evidence="1">C29</strain>
        <tissue evidence="1">Fin</tissue>
    </source>
</reference>
<protein>
    <submittedName>
        <fullName evidence="1">Uncharacterized protein</fullName>
    </submittedName>
</protein>
<evidence type="ECO:0000313" key="1">
    <source>
        <dbReference type="EMBL" id="KAK0136698.1"/>
    </source>
</evidence>
<sequence>MVQRELNQRLREARKHHKDIIEQTFMSMDSKKLWDSMKAITNMNTTKKRLTTDDDLGKANELNDFFLRFENHDFSVESNNVMGTILTDTSFITK</sequence>
<dbReference type="Proteomes" id="UP001174136">
    <property type="component" value="Unassembled WGS sequence"/>
</dbReference>
<accession>A0AA47NTM0</accession>
<keyword evidence="2" id="KW-1185">Reference proteome</keyword>
<dbReference type="AlphaFoldDB" id="A0AA47NTM0"/>
<organism evidence="1 2">
    <name type="scientific">Merluccius polli</name>
    <name type="common">Benguela hake</name>
    <name type="synonym">Merluccius cadenati</name>
    <dbReference type="NCBI Taxonomy" id="89951"/>
    <lineage>
        <taxon>Eukaryota</taxon>
        <taxon>Metazoa</taxon>
        <taxon>Chordata</taxon>
        <taxon>Craniata</taxon>
        <taxon>Vertebrata</taxon>
        <taxon>Euteleostomi</taxon>
        <taxon>Actinopterygii</taxon>
        <taxon>Neopterygii</taxon>
        <taxon>Teleostei</taxon>
        <taxon>Neoteleostei</taxon>
        <taxon>Acanthomorphata</taxon>
        <taxon>Zeiogadaria</taxon>
        <taxon>Gadariae</taxon>
        <taxon>Gadiformes</taxon>
        <taxon>Gadoidei</taxon>
        <taxon>Merlucciidae</taxon>
        <taxon>Merluccius</taxon>
    </lineage>
</organism>
<name>A0AA47NTM0_MERPO</name>
<proteinExistence type="predicted"/>
<gene>
    <name evidence="1" type="ORF">N1851_027145</name>
</gene>
<evidence type="ECO:0000313" key="2">
    <source>
        <dbReference type="Proteomes" id="UP001174136"/>
    </source>
</evidence>
<comment type="caution">
    <text evidence="1">The sequence shown here is derived from an EMBL/GenBank/DDBJ whole genome shotgun (WGS) entry which is preliminary data.</text>
</comment>